<dbReference type="PANTHER" id="PTHR34066">
    <property type="entry name" value="GROWTH FACTOR 2"/>
    <property type="match status" value="1"/>
</dbReference>
<dbReference type="Proteomes" id="UP000076154">
    <property type="component" value="Unassembled WGS sequence"/>
</dbReference>
<dbReference type="InterPro" id="IPR013885">
    <property type="entry name" value="DUF1764_euk"/>
</dbReference>
<feature type="compositionally biased region" description="Basic residues" evidence="1">
    <location>
        <begin position="29"/>
        <end position="40"/>
    </location>
</feature>
<name>A0A369KAW9_HYPMA</name>
<sequence>MSEIDDIFSSRAKAKIVQAVASTSSLPEKKKKHKDKKRKREPVDDPPASLSKSRPLPETVIDTSALVLNGKRQKTDRGGATAKAVQPSMKHPDRADESRFKDSRGSGPRKKTEEGWAIYKEDELGIRDEGGETPLCPFDCECCF</sequence>
<dbReference type="Pfam" id="PF08576">
    <property type="entry name" value="DUF1764"/>
    <property type="match status" value="1"/>
</dbReference>
<dbReference type="EMBL" id="LUEZ02000010">
    <property type="protein sequence ID" value="RDB28914.1"/>
    <property type="molecule type" value="Genomic_DNA"/>
</dbReference>
<comment type="caution">
    <text evidence="2">The sequence shown here is derived from an EMBL/GenBank/DDBJ whole genome shotgun (WGS) entry which is preliminary data.</text>
</comment>
<keyword evidence="3" id="KW-1185">Reference proteome</keyword>
<proteinExistence type="predicted"/>
<evidence type="ECO:0000313" key="2">
    <source>
        <dbReference type="EMBL" id="RDB28914.1"/>
    </source>
</evidence>
<gene>
    <name evidence="2" type="ORF">Hypma_015370</name>
</gene>
<accession>A0A369KAW9</accession>
<feature type="region of interest" description="Disordered" evidence="1">
    <location>
        <begin position="19"/>
        <end position="116"/>
    </location>
</feature>
<organism evidence="2 3">
    <name type="scientific">Hypsizygus marmoreus</name>
    <name type="common">White beech mushroom</name>
    <name type="synonym">Agaricus marmoreus</name>
    <dbReference type="NCBI Taxonomy" id="39966"/>
    <lineage>
        <taxon>Eukaryota</taxon>
        <taxon>Fungi</taxon>
        <taxon>Dikarya</taxon>
        <taxon>Basidiomycota</taxon>
        <taxon>Agaricomycotina</taxon>
        <taxon>Agaricomycetes</taxon>
        <taxon>Agaricomycetidae</taxon>
        <taxon>Agaricales</taxon>
        <taxon>Tricholomatineae</taxon>
        <taxon>Lyophyllaceae</taxon>
        <taxon>Hypsizygus</taxon>
    </lineage>
</organism>
<reference evidence="2" key="1">
    <citation type="submission" date="2018-04" db="EMBL/GenBank/DDBJ databases">
        <title>Whole genome sequencing of Hypsizygus marmoreus.</title>
        <authorList>
            <person name="Choi I.-G."/>
            <person name="Min B."/>
            <person name="Kim J.-G."/>
            <person name="Kim S."/>
            <person name="Oh Y.-L."/>
            <person name="Kong W.-S."/>
            <person name="Park H."/>
            <person name="Jeong J."/>
            <person name="Song E.-S."/>
        </authorList>
    </citation>
    <scope>NUCLEOTIDE SEQUENCE [LARGE SCALE GENOMIC DNA]</scope>
    <source>
        <strain evidence="2">51987-8</strain>
    </source>
</reference>
<protein>
    <submittedName>
        <fullName evidence="2">Uncharacterized protein C6G9.01c</fullName>
    </submittedName>
</protein>
<dbReference type="OrthoDB" id="20835at2759"/>
<dbReference type="AlphaFoldDB" id="A0A369KAW9"/>
<dbReference type="InParanoid" id="A0A369KAW9"/>
<evidence type="ECO:0000313" key="3">
    <source>
        <dbReference type="Proteomes" id="UP000076154"/>
    </source>
</evidence>
<evidence type="ECO:0000256" key="1">
    <source>
        <dbReference type="SAM" id="MobiDB-lite"/>
    </source>
</evidence>
<dbReference type="PANTHER" id="PTHR34066:SF1">
    <property type="entry name" value="DUF1764 FAMILY PROTEIN"/>
    <property type="match status" value="1"/>
</dbReference>
<feature type="compositionally biased region" description="Basic and acidic residues" evidence="1">
    <location>
        <begin position="90"/>
        <end position="116"/>
    </location>
</feature>